<feature type="compositionally biased region" description="Low complexity" evidence="5">
    <location>
        <begin position="322"/>
        <end position="334"/>
    </location>
</feature>
<feature type="compositionally biased region" description="Basic and acidic residues" evidence="5">
    <location>
        <begin position="100"/>
        <end position="124"/>
    </location>
</feature>
<keyword evidence="4 6" id="KW-0472">Membrane</keyword>
<dbReference type="InterPro" id="IPR037682">
    <property type="entry name" value="TonB_C"/>
</dbReference>
<evidence type="ECO:0000256" key="1">
    <source>
        <dbReference type="ARBA" id="ARBA00004167"/>
    </source>
</evidence>
<reference evidence="8 9" key="1">
    <citation type="submission" date="2024-09" db="EMBL/GenBank/DDBJ databases">
        <title>Floridaenema gen nov. (Aerosakkonemataceae, Aerosakkonematales ord. nov., Cyanobacteria) from benthic tropical and subtropical fresh waters, with the description of four new species.</title>
        <authorList>
            <person name="Moretto J.A."/>
            <person name="Berthold D.E."/>
            <person name="Lefler F.W."/>
            <person name="Huang I.-S."/>
            <person name="Laughinghouse H. IV."/>
        </authorList>
    </citation>
    <scope>NUCLEOTIDE SEQUENCE [LARGE SCALE GENOMIC DNA]</scope>
    <source>
        <strain evidence="8 9">BLCC-F46</strain>
    </source>
</reference>
<dbReference type="RefSeq" id="WP_413268729.1">
    <property type="nucleotide sequence ID" value="NZ_JBHFNQ010000013.1"/>
</dbReference>
<feature type="compositionally biased region" description="Polar residues" evidence="5">
    <location>
        <begin position="234"/>
        <end position="257"/>
    </location>
</feature>
<feature type="compositionally biased region" description="Polar residues" evidence="5">
    <location>
        <begin position="266"/>
        <end position="314"/>
    </location>
</feature>
<evidence type="ECO:0000313" key="8">
    <source>
        <dbReference type="EMBL" id="MFB2875572.1"/>
    </source>
</evidence>
<evidence type="ECO:0000256" key="6">
    <source>
        <dbReference type="SAM" id="Phobius"/>
    </source>
</evidence>
<dbReference type="Pfam" id="PF03544">
    <property type="entry name" value="TonB_C"/>
    <property type="match status" value="1"/>
</dbReference>
<proteinExistence type="predicted"/>
<dbReference type="InterPro" id="IPR006260">
    <property type="entry name" value="TonB/TolA_C"/>
</dbReference>
<evidence type="ECO:0000256" key="5">
    <source>
        <dbReference type="SAM" id="MobiDB-lite"/>
    </source>
</evidence>
<feature type="compositionally biased region" description="Basic and acidic residues" evidence="5">
    <location>
        <begin position="178"/>
        <end position="190"/>
    </location>
</feature>
<keyword evidence="9" id="KW-1185">Reference proteome</keyword>
<sequence>MSISSFCLKQREKEKAVFKSILAYSFVGSAVLHLLLAFGIALLWSKEPSLVDDPIEIVVLDAPEPEVKKPEPETPKPTLQPVVKPTPEKPIAKITPEPIPKPKLEPVPKPKSEPIPEPKSEPVPEPKIITPPLIKVETVKPPIPELPAKPQPVNEPNETPSAPTPDRSAETLPPPKIARTEDLSKPEPEKLQTPQALQSPLASARNFRNQFTESPPVETDTRTEETPTLPRGLTPNQQPVNNSPVTSQPLQSSVTENRTFRDRIAATNNSATETNPADNETLTNPTLPGTIPRSQVNNVPITSQPLQSSSSGNRTFRDTFANSNNSPTTISPSNELSNTTPGVPGQVTANRQIPNQPVTRSQPLQTASSNRSFRDSFTNNNSSPSDMNNTQISPTTPGTSTGVAVNQPPAKRNTRQQGENQENQRGDRTATRRGARGGTLRCVSGCEPEYPSDLEFVEGRPVVVFVVQADGSTTNPQLVESSGNSQLDRAAMEAVQKMRFAPSNEGNKTVRFAINFATSGSEFERQARQRREENERLRRERERQRQENLNREN</sequence>
<evidence type="ECO:0000259" key="7">
    <source>
        <dbReference type="PROSITE" id="PS52015"/>
    </source>
</evidence>
<feature type="compositionally biased region" description="Pro residues" evidence="5">
    <location>
        <begin position="141"/>
        <end position="150"/>
    </location>
</feature>
<keyword evidence="2 6" id="KW-0812">Transmembrane</keyword>
<comment type="caution">
    <text evidence="8">The sequence shown here is derived from an EMBL/GenBank/DDBJ whole genome shotgun (WGS) entry which is preliminary data.</text>
</comment>
<feature type="domain" description="TonB C-terminal" evidence="7">
    <location>
        <begin position="435"/>
        <end position="525"/>
    </location>
</feature>
<feature type="compositionally biased region" description="Polar residues" evidence="5">
    <location>
        <begin position="192"/>
        <end position="213"/>
    </location>
</feature>
<evidence type="ECO:0000256" key="2">
    <source>
        <dbReference type="ARBA" id="ARBA00022692"/>
    </source>
</evidence>
<dbReference type="PROSITE" id="PS52015">
    <property type="entry name" value="TONB_CTD"/>
    <property type="match status" value="1"/>
</dbReference>
<name>A0ABV4WYG9_9CYAN</name>
<organism evidence="8 9">
    <name type="scientific">Floridaenema aerugineum BLCC-F46</name>
    <dbReference type="NCBI Taxonomy" id="3153654"/>
    <lineage>
        <taxon>Bacteria</taxon>
        <taxon>Bacillati</taxon>
        <taxon>Cyanobacteriota</taxon>
        <taxon>Cyanophyceae</taxon>
        <taxon>Oscillatoriophycideae</taxon>
        <taxon>Aerosakkonematales</taxon>
        <taxon>Aerosakkonemataceae</taxon>
        <taxon>Floridanema</taxon>
        <taxon>Floridanema aerugineum</taxon>
    </lineage>
</organism>
<dbReference type="NCBIfam" id="TIGR01352">
    <property type="entry name" value="tonB_Cterm"/>
    <property type="match status" value="1"/>
</dbReference>
<comment type="subcellular location">
    <subcellularLocation>
        <location evidence="1">Membrane</location>
        <topology evidence="1">Single-pass membrane protein</topology>
    </subcellularLocation>
</comment>
<evidence type="ECO:0000256" key="4">
    <source>
        <dbReference type="ARBA" id="ARBA00023136"/>
    </source>
</evidence>
<dbReference type="EMBL" id="JBHFNQ010000013">
    <property type="protein sequence ID" value="MFB2875572.1"/>
    <property type="molecule type" value="Genomic_DNA"/>
</dbReference>
<feature type="compositionally biased region" description="Basic and acidic residues" evidence="5">
    <location>
        <begin position="65"/>
        <end position="74"/>
    </location>
</feature>
<feature type="compositionally biased region" description="Polar residues" evidence="5">
    <location>
        <begin position="335"/>
        <end position="404"/>
    </location>
</feature>
<feature type="region of interest" description="Disordered" evidence="5">
    <location>
        <begin position="64"/>
        <end position="440"/>
    </location>
</feature>
<dbReference type="SUPFAM" id="SSF74653">
    <property type="entry name" value="TolA/TonB C-terminal domain"/>
    <property type="match status" value="1"/>
</dbReference>
<keyword evidence="3 6" id="KW-1133">Transmembrane helix</keyword>
<dbReference type="Proteomes" id="UP001576774">
    <property type="component" value="Unassembled WGS sequence"/>
</dbReference>
<protein>
    <submittedName>
        <fullName evidence="8">TonB family protein</fullName>
    </submittedName>
</protein>
<evidence type="ECO:0000313" key="9">
    <source>
        <dbReference type="Proteomes" id="UP001576774"/>
    </source>
</evidence>
<gene>
    <name evidence="8" type="ORF">ACE1CC_01635</name>
</gene>
<dbReference type="Gene3D" id="3.30.1150.10">
    <property type="match status" value="1"/>
</dbReference>
<evidence type="ECO:0000256" key="3">
    <source>
        <dbReference type="ARBA" id="ARBA00022989"/>
    </source>
</evidence>
<feature type="transmembrane region" description="Helical" evidence="6">
    <location>
        <begin position="21"/>
        <end position="44"/>
    </location>
</feature>
<accession>A0ABV4WYG9</accession>
<feature type="region of interest" description="Disordered" evidence="5">
    <location>
        <begin position="522"/>
        <end position="553"/>
    </location>
</feature>